<sequence>MLDASNRQAQKHGKWPVRRRRIYRERRKGWILALSSTKTYDETVTDLGGEYELWLTEKKIVFAIPPTGGVAKRRERFAVVKAVALQMQIWNGRACVLSCRGNDVAG</sequence>
<keyword evidence="2" id="KW-1185">Reference proteome</keyword>
<organism evidence="1 2">
    <name type="scientific">Cyclospora cayetanensis</name>
    <dbReference type="NCBI Taxonomy" id="88456"/>
    <lineage>
        <taxon>Eukaryota</taxon>
        <taxon>Sar</taxon>
        <taxon>Alveolata</taxon>
        <taxon>Apicomplexa</taxon>
        <taxon>Conoidasida</taxon>
        <taxon>Coccidia</taxon>
        <taxon>Eucoccidiorida</taxon>
        <taxon>Eimeriorina</taxon>
        <taxon>Eimeriidae</taxon>
        <taxon>Cyclospora</taxon>
    </lineage>
</organism>
<protein>
    <submittedName>
        <fullName evidence="1">Uncharacterized protein</fullName>
    </submittedName>
</protein>
<reference evidence="1 2" key="1">
    <citation type="journal article" date="2016" name="BMC Genomics">
        <title>Comparative genomics reveals Cyclospora cayetanensis possesses coccidia-like metabolism and invasion components but unique surface antigens.</title>
        <authorList>
            <person name="Liu S."/>
            <person name="Wang L."/>
            <person name="Zheng H."/>
            <person name="Xu Z."/>
            <person name="Roellig D.M."/>
            <person name="Li N."/>
            <person name="Frace M.A."/>
            <person name="Tang K."/>
            <person name="Arrowood M.J."/>
            <person name="Moss D.M."/>
            <person name="Zhang L."/>
            <person name="Feng Y."/>
            <person name="Xiao L."/>
        </authorList>
    </citation>
    <scope>NUCLEOTIDE SEQUENCE [LARGE SCALE GENOMIC DNA]</scope>
    <source>
        <strain evidence="1 2">CHN_HEN01</strain>
    </source>
</reference>
<dbReference type="InParanoid" id="A0A1D3D0R8"/>
<gene>
    <name evidence="1" type="ORF">cyc_04276</name>
</gene>
<accession>A0A1D3D0R8</accession>
<dbReference type="EMBL" id="JROU02001237">
    <property type="protein sequence ID" value="OEH77043.1"/>
    <property type="molecule type" value="Genomic_DNA"/>
</dbReference>
<dbReference type="AlphaFoldDB" id="A0A1D3D0R8"/>
<proteinExistence type="predicted"/>
<comment type="caution">
    <text evidence="1">The sequence shown here is derived from an EMBL/GenBank/DDBJ whole genome shotgun (WGS) entry which is preliminary data.</text>
</comment>
<dbReference type="VEuPathDB" id="ToxoDB:cyc_04276"/>
<evidence type="ECO:0000313" key="1">
    <source>
        <dbReference type="EMBL" id="OEH77043.1"/>
    </source>
</evidence>
<dbReference type="Proteomes" id="UP000095192">
    <property type="component" value="Unassembled WGS sequence"/>
</dbReference>
<name>A0A1D3D0R8_9EIME</name>
<evidence type="ECO:0000313" key="2">
    <source>
        <dbReference type="Proteomes" id="UP000095192"/>
    </source>
</evidence>